<dbReference type="Pfam" id="PF03314">
    <property type="entry name" value="DUF273"/>
    <property type="match status" value="1"/>
</dbReference>
<name>A0AA36GSH2_CYLNA</name>
<proteinExistence type="predicted"/>
<dbReference type="Proteomes" id="UP001176961">
    <property type="component" value="Unassembled WGS sequence"/>
</dbReference>
<protein>
    <recommendedName>
        <fullName evidence="3">Nucleotide-diphospho-sugar transferase domain-containing protein</fullName>
    </recommendedName>
</protein>
<evidence type="ECO:0000313" key="1">
    <source>
        <dbReference type="EMBL" id="CAJ0597341.1"/>
    </source>
</evidence>
<dbReference type="Gene3D" id="3.90.550.10">
    <property type="entry name" value="Spore Coat Polysaccharide Biosynthesis Protein SpsA, Chain A"/>
    <property type="match status" value="1"/>
</dbReference>
<organism evidence="1 2">
    <name type="scientific">Cylicocyclus nassatus</name>
    <name type="common">Nematode worm</name>
    <dbReference type="NCBI Taxonomy" id="53992"/>
    <lineage>
        <taxon>Eukaryota</taxon>
        <taxon>Metazoa</taxon>
        <taxon>Ecdysozoa</taxon>
        <taxon>Nematoda</taxon>
        <taxon>Chromadorea</taxon>
        <taxon>Rhabditida</taxon>
        <taxon>Rhabditina</taxon>
        <taxon>Rhabditomorpha</taxon>
        <taxon>Strongyloidea</taxon>
        <taxon>Strongylidae</taxon>
        <taxon>Cylicocyclus</taxon>
    </lineage>
</organism>
<dbReference type="SUPFAM" id="SSF53448">
    <property type="entry name" value="Nucleotide-diphospho-sugar transferases"/>
    <property type="match status" value="1"/>
</dbReference>
<sequence length="305" mass="35837">MLNLPISRSQTNVVMLNVGAFIRITNCMIQGNKLWNKFYGMKDFKRMVSTNYIGRLLKSQSELRIAIVVVIMGNTRSCKYRKAMLSVSCYAKVQGYDFRVLNTSHYENRCPQKDGFFQRHCVAAHILPYYDYILFLDADFGVANPRRRIEEYIDPKVDIIFYDRFFNWAIMAGSYLAKNTTWSKDFLLNFAKYEERLPNSFHGTDNGALHAYVAEVILGRNNTNLIWCLSFYNKSKNFGDLFQYEACIRIILNDEIYGRIKILPKGTAWARDNWLTNSLWSLERDFILHGWKEDQLREYYTTPVP</sequence>
<evidence type="ECO:0000313" key="2">
    <source>
        <dbReference type="Proteomes" id="UP001176961"/>
    </source>
</evidence>
<dbReference type="PANTHER" id="PTHR31562">
    <property type="entry name" value="PROTEIN CBG18972"/>
    <property type="match status" value="1"/>
</dbReference>
<gene>
    <name evidence="1" type="ORF">CYNAS_LOCUS9324</name>
</gene>
<dbReference type="AlphaFoldDB" id="A0AA36GSH2"/>
<dbReference type="InterPro" id="IPR004988">
    <property type="entry name" value="DUF273"/>
</dbReference>
<accession>A0AA36GSH2</accession>
<evidence type="ECO:0008006" key="3">
    <source>
        <dbReference type="Google" id="ProtNLM"/>
    </source>
</evidence>
<dbReference type="EMBL" id="CATQJL010000223">
    <property type="protein sequence ID" value="CAJ0597341.1"/>
    <property type="molecule type" value="Genomic_DNA"/>
</dbReference>
<dbReference type="InterPro" id="IPR029044">
    <property type="entry name" value="Nucleotide-diphossugar_trans"/>
</dbReference>
<keyword evidence="2" id="KW-1185">Reference proteome</keyword>
<reference evidence="1" key="1">
    <citation type="submission" date="2023-07" db="EMBL/GenBank/DDBJ databases">
        <authorList>
            <consortium name="CYATHOMIX"/>
        </authorList>
    </citation>
    <scope>NUCLEOTIDE SEQUENCE</scope>
    <source>
        <strain evidence="1">N/A</strain>
    </source>
</reference>
<dbReference type="PANTHER" id="PTHR31562:SF9">
    <property type="entry name" value="GLYCOSYLTRANSFERASE FAMILY 8 PROTEIN"/>
    <property type="match status" value="1"/>
</dbReference>
<comment type="caution">
    <text evidence="1">The sequence shown here is derived from an EMBL/GenBank/DDBJ whole genome shotgun (WGS) entry which is preliminary data.</text>
</comment>